<keyword evidence="3" id="KW-1185">Reference proteome</keyword>
<protein>
    <submittedName>
        <fullName evidence="2">Uncharacterized protein</fullName>
    </submittedName>
</protein>
<feature type="transmembrane region" description="Helical" evidence="1">
    <location>
        <begin position="256"/>
        <end position="275"/>
    </location>
</feature>
<keyword evidence="1" id="KW-0812">Transmembrane</keyword>
<evidence type="ECO:0000256" key="1">
    <source>
        <dbReference type="SAM" id="Phobius"/>
    </source>
</evidence>
<keyword evidence="1" id="KW-0472">Membrane</keyword>
<dbReference type="Proteomes" id="UP000001260">
    <property type="component" value="Chromosome"/>
</dbReference>
<dbReference type="AlphaFoldDB" id="Q256K8"/>
<reference evidence="2 3" key="1">
    <citation type="journal article" date="2006" name="DNA Res.">
        <title>Genome sequence of the cat pathogen, Chlamydophila felis.</title>
        <authorList>
            <person name="Azuma Y."/>
            <person name="Hirakawa H."/>
            <person name="Yamashita A."/>
            <person name="Cai Y."/>
            <person name="Rahman M.A."/>
            <person name="Suzuki H."/>
            <person name="Mitaku S."/>
            <person name="Toh H."/>
            <person name="Goto S."/>
            <person name="Murakami T."/>
            <person name="Sugi K."/>
            <person name="Hayashi H."/>
            <person name="Fukushi H."/>
            <person name="Hattori M."/>
            <person name="Kuhara S."/>
            <person name="Shirai M."/>
        </authorList>
    </citation>
    <scope>NUCLEOTIDE SEQUENCE [LARGE SCALE GENOMIC DNA]</scope>
    <source>
        <strain evidence="2 3">Fe/C-56</strain>
    </source>
</reference>
<sequence length="280" mass="29177">MTASTLVRTSPLSSTIFSSRMFQVCGNKIRKEAKGFHSSMGLLRDMIGTVGSSVMLAKLSVGPENSSTLQKLSSLESACGTASGINSCLDTLALVSLCATGAMFYEVDSASGNFKIGVKSVKNENGETVLVPCRILKSPLSIASKVTRLASKATSCVCFAGGNLNLMNLGKHAKGLGGVSTSLSAISSACGAADDVLSIIDNVRSGNNEGETSCEAIEERRQTLREKILSLVCNAIDLVSDILGLLFSFAPALLGPHALLVIGIFWLISSVLNFVQGFIG</sequence>
<dbReference type="HOGENOM" id="CLU_085960_0_0_0"/>
<evidence type="ECO:0000313" key="2">
    <source>
        <dbReference type="EMBL" id="BAE80780.1"/>
    </source>
</evidence>
<accession>Q256K8</accession>
<dbReference type="KEGG" id="cfe:BAE80780.1"/>
<evidence type="ECO:0000313" key="3">
    <source>
        <dbReference type="Proteomes" id="UP000001260"/>
    </source>
</evidence>
<dbReference type="EMBL" id="AP006861">
    <property type="protein sequence ID" value="BAE80780.1"/>
    <property type="molecule type" value="Genomic_DNA"/>
</dbReference>
<name>Q256K8_CHLFF</name>
<organism evidence="2 3">
    <name type="scientific">Chlamydia felis (strain Fe/C-56)</name>
    <name type="common">Chlamydophila felis</name>
    <dbReference type="NCBI Taxonomy" id="264202"/>
    <lineage>
        <taxon>Bacteria</taxon>
        <taxon>Pseudomonadati</taxon>
        <taxon>Chlamydiota</taxon>
        <taxon>Chlamydiia</taxon>
        <taxon>Chlamydiales</taxon>
        <taxon>Chlamydiaceae</taxon>
        <taxon>Chlamydia/Chlamydophila group</taxon>
        <taxon>Chlamydia</taxon>
    </lineage>
</organism>
<gene>
    <name evidence="2" type="ordered locus">CF0008</name>
</gene>
<proteinExistence type="predicted"/>
<keyword evidence="1" id="KW-1133">Transmembrane helix</keyword>
<dbReference type="STRING" id="264202.gene:10543810"/>